<dbReference type="Gene3D" id="2.40.10.10">
    <property type="entry name" value="Trypsin-like serine proteases"/>
    <property type="match status" value="1"/>
</dbReference>
<dbReference type="PANTHER" id="PTHR24276:SF91">
    <property type="entry name" value="AT26814P-RELATED"/>
    <property type="match status" value="1"/>
</dbReference>
<dbReference type="AlphaFoldDB" id="A0A1L8E9H0"/>
<reference evidence="11" key="1">
    <citation type="submission" date="2017-01" db="EMBL/GenBank/DDBJ databases">
        <title>An insight into the sialome and mialome of the horn fly, Haematobia irritans.</title>
        <authorList>
            <person name="Breijo M."/>
            <person name="Boiani M."/>
            <person name="Ures X."/>
            <person name="Rocha S."/>
            <person name="Sequeira M."/>
            <person name="Ribeiro J.M."/>
        </authorList>
    </citation>
    <scope>NUCLEOTIDE SEQUENCE</scope>
</reference>
<dbReference type="PROSITE" id="PS50240">
    <property type="entry name" value="TRYPSIN_DOM"/>
    <property type="match status" value="1"/>
</dbReference>
<dbReference type="InterPro" id="IPR001254">
    <property type="entry name" value="Trypsin_dom"/>
</dbReference>
<evidence type="ECO:0000256" key="3">
    <source>
        <dbReference type="ARBA" id="ARBA00022525"/>
    </source>
</evidence>
<dbReference type="SUPFAM" id="SSF50494">
    <property type="entry name" value="Trypsin-like serine proteases"/>
    <property type="match status" value="1"/>
</dbReference>
<proteinExistence type="inferred from homology"/>
<evidence type="ECO:0000256" key="1">
    <source>
        <dbReference type="ARBA" id="ARBA00004613"/>
    </source>
</evidence>
<dbReference type="Pfam" id="PF00089">
    <property type="entry name" value="Trypsin"/>
    <property type="match status" value="1"/>
</dbReference>
<name>A0A1L8E9H0_HAEIR</name>
<dbReference type="InterPro" id="IPR043504">
    <property type="entry name" value="Peptidase_S1_PA_chymotrypsin"/>
</dbReference>
<evidence type="ECO:0000256" key="4">
    <source>
        <dbReference type="ARBA" id="ARBA00022670"/>
    </source>
</evidence>
<feature type="domain" description="Peptidase S1" evidence="10">
    <location>
        <begin position="35"/>
        <end position="274"/>
    </location>
</feature>
<dbReference type="InterPro" id="IPR009003">
    <property type="entry name" value="Peptidase_S1_PA"/>
</dbReference>
<evidence type="ECO:0000256" key="7">
    <source>
        <dbReference type="ARBA" id="ARBA00023157"/>
    </source>
</evidence>
<evidence type="ECO:0000256" key="8">
    <source>
        <dbReference type="RuleBase" id="RU363034"/>
    </source>
</evidence>
<dbReference type="InterPro" id="IPR018114">
    <property type="entry name" value="TRYPSIN_HIS"/>
</dbReference>
<dbReference type="FunFam" id="2.40.10.10:FF:000111">
    <property type="entry name" value="Blast:Serine protease nudel"/>
    <property type="match status" value="1"/>
</dbReference>
<dbReference type="PROSITE" id="PS00135">
    <property type="entry name" value="TRYPSIN_SER"/>
    <property type="match status" value="1"/>
</dbReference>
<evidence type="ECO:0000256" key="5">
    <source>
        <dbReference type="ARBA" id="ARBA00022801"/>
    </source>
</evidence>
<feature type="signal peptide" evidence="9">
    <location>
        <begin position="1"/>
        <end position="28"/>
    </location>
</feature>
<feature type="chain" id="PRO_5013177034" evidence="9">
    <location>
        <begin position="29"/>
        <end position="301"/>
    </location>
</feature>
<evidence type="ECO:0000256" key="9">
    <source>
        <dbReference type="SAM" id="SignalP"/>
    </source>
</evidence>
<dbReference type="PRINTS" id="PR00722">
    <property type="entry name" value="CHYMOTRYPSIN"/>
</dbReference>
<organism evidence="11">
    <name type="scientific">Haematobia irritans</name>
    <name type="common">Horn fly</name>
    <name type="synonym">Conops irritans</name>
    <dbReference type="NCBI Taxonomy" id="7368"/>
    <lineage>
        <taxon>Eukaryota</taxon>
        <taxon>Metazoa</taxon>
        <taxon>Ecdysozoa</taxon>
        <taxon>Arthropoda</taxon>
        <taxon>Hexapoda</taxon>
        <taxon>Insecta</taxon>
        <taxon>Pterygota</taxon>
        <taxon>Neoptera</taxon>
        <taxon>Endopterygota</taxon>
        <taxon>Diptera</taxon>
        <taxon>Brachycera</taxon>
        <taxon>Muscomorpha</taxon>
        <taxon>Muscoidea</taxon>
        <taxon>Muscidae</taxon>
        <taxon>Haematobia</taxon>
    </lineage>
</organism>
<dbReference type="InterPro" id="IPR050430">
    <property type="entry name" value="Peptidase_S1"/>
</dbReference>
<dbReference type="InterPro" id="IPR033116">
    <property type="entry name" value="TRYPSIN_SER"/>
</dbReference>
<keyword evidence="6 8" id="KW-0720">Serine protease</keyword>
<keyword evidence="9" id="KW-0732">Signal</keyword>
<evidence type="ECO:0000256" key="6">
    <source>
        <dbReference type="ARBA" id="ARBA00022825"/>
    </source>
</evidence>
<evidence type="ECO:0000256" key="2">
    <source>
        <dbReference type="ARBA" id="ARBA00007664"/>
    </source>
</evidence>
<comment type="subcellular location">
    <subcellularLocation>
        <location evidence="1">Secreted</location>
    </subcellularLocation>
</comment>
<keyword evidence="3" id="KW-0964">Secreted</keyword>
<accession>A0A1L8E9H0</accession>
<dbReference type="PANTHER" id="PTHR24276">
    <property type="entry name" value="POLYSERASE-RELATED"/>
    <property type="match status" value="1"/>
</dbReference>
<sequence length="301" mass="32547">MCKSIIKHSKLFVFTITMCLVITTLSSAVPPSPRIINGTEASVENTKFQVSIRLKSYDSPFGNGHICGGSLVGPNKVLTAAHCLYNADKKRYRKANEFVVVMGTLNRYQRVNGTIVSAVRSIAYMNTFNMDTMRDDIGIMFLKTGLPANKTHLTIAPIELANKSTPAGLSCQVSGWGKTERGSLSPTLRVANVTTISKSVCSISYNNGILNGMICAGYLLGGTDSCQGDSGGPLVYNNTLIGVVSWGSGCAQPGFPGVYADVHYYKKWIMERNSTVRNTSQNSILAISAIFIFLKSIINFV</sequence>
<keyword evidence="5 8" id="KW-0378">Hydrolase</keyword>
<dbReference type="PROSITE" id="PS00134">
    <property type="entry name" value="TRYPSIN_HIS"/>
    <property type="match status" value="1"/>
</dbReference>
<dbReference type="SMART" id="SM00020">
    <property type="entry name" value="Tryp_SPc"/>
    <property type="match status" value="1"/>
</dbReference>
<keyword evidence="4 8" id="KW-0645">Protease</keyword>
<keyword evidence="7" id="KW-1015">Disulfide bond</keyword>
<protein>
    <submittedName>
        <fullName evidence="11">Putative trypsin eta</fullName>
    </submittedName>
</protein>
<comment type="similarity">
    <text evidence="2">Belongs to the peptidase S1 family.</text>
</comment>
<evidence type="ECO:0000259" key="10">
    <source>
        <dbReference type="PROSITE" id="PS50240"/>
    </source>
</evidence>
<dbReference type="GO" id="GO:0006508">
    <property type="term" value="P:proteolysis"/>
    <property type="evidence" value="ECO:0007669"/>
    <property type="project" value="UniProtKB-KW"/>
</dbReference>
<dbReference type="InterPro" id="IPR001314">
    <property type="entry name" value="Peptidase_S1A"/>
</dbReference>
<dbReference type="GO" id="GO:0004252">
    <property type="term" value="F:serine-type endopeptidase activity"/>
    <property type="evidence" value="ECO:0007669"/>
    <property type="project" value="InterPro"/>
</dbReference>
<dbReference type="CDD" id="cd00190">
    <property type="entry name" value="Tryp_SPc"/>
    <property type="match status" value="1"/>
</dbReference>
<dbReference type="EMBL" id="GFDG01003540">
    <property type="protein sequence ID" value="JAV15259.1"/>
    <property type="molecule type" value="Transcribed_RNA"/>
</dbReference>
<evidence type="ECO:0000313" key="11">
    <source>
        <dbReference type="EMBL" id="JAV15259.1"/>
    </source>
</evidence>
<dbReference type="GO" id="GO:0005576">
    <property type="term" value="C:extracellular region"/>
    <property type="evidence" value="ECO:0007669"/>
    <property type="project" value="UniProtKB-SubCell"/>
</dbReference>